<sequence>QTAVTTTKVVSAYTTYCPEPTTFTFNAKTFTVTEATTITITDCPCTVVEPCETGAVKPPHTE</sequence>
<dbReference type="PANTHER" id="PTHR35523">
    <property type="entry name" value="CELL WALL PROTEIN SED1"/>
    <property type="match status" value="1"/>
</dbReference>
<proteinExistence type="predicted"/>
<dbReference type="EMBL" id="KZ679128">
    <property type="protein sequence ID" value="PTB79653.1"/>
    <property type="molecule type" value="Genomic_DNA"/>
</dbReference>
<feature type="non-terminal residue" evidence="1">
    <location>
        <position position="62"/>
    </location>
</feature>
<evidence type="ECO:0000313" key="2">
    <source>
        <dbReference type="Proteomes" id="UP000240760"/>
    </source>
</evidence>
<evidence type="ECO:0000313" key="1">
    <source>
        <dbReference type="EMBL" id="PTB79653.1"/>
    </source>
</evidence>
<dbReference type="STRING" id="983965.A0A2T4CDM2"/>
<dbReference type="AlphaFoldDB" id="A0A2T4CDM2"/>
<organism evidence="1 2">
    <name type="scientific">Trichoderma longibrachiatum ATCC 18648</name>
    <dbReference type="NCBI Taxonomy" id="983965"/>
    <lineage>
        <taxon>Eukaryota</taxon>
        <taxon>Fungi</taxon>
        <taxon>Dikarya</taxon>
        <taxon>Ascomycota</taxon>
        <taxon>Pezizomycotina</taxon>
        <taxon>Sordariomycetes</taxon>
        <taxon>Hypocreomycetidae</taxon>
        <taxon>Hypocreales</taxon>
        <taxon>Hypocreaceae</taxon>
        <taxon>Trichoderma</taxon>
    </lineage>
</organism>
<protein>
    <submittedName>
        <fullName evidence="1">Uncharacterized protein</fullName>
    </submittedName>
</protein>
<feature type="non-terminal residue" evidence="1">
    <location>
        <position position="1"/>
    </location>
</feature>
<accession>A0A2T4CDM2</accession>
<reference evidence="1 2" key="1">
    <citation type="submission" date="2016-07" db="EMBL/GenBank/DDBJ databases">
        <title>Multiple horizontal gene transfer events from other fungi enriched the ability of initially mycotrophic Trichoderma (Ascomycota) to feed on dead plant biomass.</title>
        <authorList>
            <consortium name="DOE Joint Genome Institute"/>
            <person name="Aerts A."/>
            <person name="Atanasova L."/>
            <person name="Chenthamara K."/>
            <person name="Zhang J."/>
            <person name="Grujic M."/>
            <person name="Henrissat B."/>
            <person name="Kuo A."/>
            <person name="Salamov A."/>
            <person name="Lipzen A."/>
            <person name="Labutti K."/>
            <person name="Barry K."/>
            <person name="Miao Y."/>
            <person name="Rahimi M.J."/>
            <person name="Shen Q."/>
            <person name="Grigoriev I.V."/>
            <person name="Kubicek C.P."/>
            <person name="Druzhinina I.S."/>
        </authorList>
    </citation>
    <scope>NUCLEOTIDE SEQUENCE [LARGE SCALE GENOMIC DNA]</scope>
    <source>
        <strain evidence="1 2">ATCC 18648</strain>
    </source>
</reference>
<dbReference type="InterPro" id="IPR038843">
    <property type="entry name" value="Sed1/Spi1"/>
</dbReference>
<dbReference type="GO" id="GO:0009277">
    <property type="term" value="C:fungal-type cell wall"/>
    <property type="evidence" value="ECO:0007669"/>
    <property type="project" value="TreeGrafter"/>
</dbReference>
<dbReference type="GO" id="GO:0005199">
    <property type="term" value="F:structural constituent of cell wall"/>
    <property type="evidence" value="ECO:0007669"/>
    <property type="project" value="InterPro"/>
</dbReference>
<gene>
    <name evidence="1" type="ORF">M440DRAFT_1311173</name>
</gene>
<keyword evidence="2" id="KW-1185">Reference proteome</keyword>
<dbReference type="PANTHER" id="PTHR35523:SF1">
    <property type="entry name" value="CELL WALL PROTEIN SED1"/>
    <property type="match status" value="1"/>
</dbReference>
<dbReference type="GO" id="GO:0031505">
    <property type="term" value="P:fungal-type cell wall organization"/>
    <property type="evidence" value="ECO:0007669"/>
    <property type="project" value="InterPro"/>
</dbReference>
<dbReference type="Proteomes" id="UP000240760">
    <property type="component" value="Unassembled WGS sequence"/>
</dbReference>
<name>A0A2T4CDM2_TRILO</name>